<name>A0ACB5UGG3_9FIRM</name>
<gene>
    <name evidence="1" type="ORF">AN2V17_08820</name>
</gene>
<sequence length="255" mass="28143">MIIDAHTHISDTDYGNIDIYEKESSVAGIDKSILFPGGSIDVRKMTRYITMKDAPPKVPFNNKLIGDIVKRNPDKYRAFMGINPKALNTKDTLDILEKGVKEEGFVGLKLSPTSHQLSFFDATVQELFKLCGELGIPVYAHTGFGAGISTDDFAACAKDFPETNFILGHMGFGPADIDAVMHVKALDNLFIETSGGSSIIIKQAFKILGDNKMIFGSEYPMHSIKSELTKVEELEIYGNLDNILYKNIQNLVKLS</sequence>
<evidence type="ECO:0000313" key="2">
    <source>
        <dbReference type="Proteomes" id="UP001374599"/>
    </source>
</evidence>
<dbReference type="Proteomes" id="UP001374599">
    <property type="component" value="Unassembled WGS sequence"/>
</dbReference>
<keyword evidence="2" id="KW-1185">Reference proteome</keyword>
<comment type="caution">
    <text evidence="1">The sequence shown here is derived from an EMBL/GenBank/DDBJ whole genome shotgun (WGS) entry which is preliminary data.</text>
</comment>
<reference evidence="1" key="1">
    <citation type="submission" date="2023-09" db="EMBL/GenBank/DDBJ databases">
        <title>Vallitalea sediminicola and Vallitalea maricola sp. nov., anaerobic bacteria isolated from marine sediment.</title>
        <authorList>
            <person name="Hirano S."/>
            <person name="Maeda A."/>
            <person name="Terahara T."/>
            <person name="Mori K."/>
            <person name="Hamada M."/>
            <person name="Matsumoto R."/>
            <person name="Kobayashi T."/>
        </authorList>
    </citation>
    <scope>NUCLEOTIDE SEQUENCE</scope>
    <source>
        <strain evidence="1">AN17-2</strain>
    </source>
</reference>
<evidence type="ECO:0000313" key="1">
    <source>
        <dbReference type="EMBL" id="GMQ61653.1"/>
    </source>
</evidence>
<dbReference type="EMBL" id="BTPU01000011">
    <property type="protein sequence ID" value="GMQ61653.1"/>
    <property type="molecule type" value="Genomic_DNA"/>
</dbReference>
<accession>A0ACB5UGG3</accession>
<protein>
    <submittedName>
        <fullName evidence="1">Amidohydrolase family protein</fullName>
    </submittedName>
</protein>
<organism evidence="1 2">
    <name type="scientific">Vallitalea maricola</name>
    <dbReference type="NCBI Taxonomy" id="3074433"/>
    <lineage>
        <taxon>Bacteria</taxon>
        <taxon>Bacillati</taxon>
        <taxon>Bacillota</taxon>
        <taxon>Clostridia</taxon>
        <taxon>Lachnospirales</taxon>
        <taxon>Vallitaleaceae</taxon>
        <taxon>Vallitalea</taxon>
    </lineage>
</organism>
<proteinExistence type="predicted"/>